<evidence type="ECO:0000256" key="5">
    <source>
        <dbReference type="ARBA" id="ARBA00022676"/>
    </source>
</evidence>
<keyword evidence="5 10" id="KW-0328">Glycosyltransferase</keyword>
<evidence type="ECO:0000259" key="12">
    <source>
        <dbReference type="Pfam" id="PF21226"/>
    </source>
</evidence>
<dbReference type="InterPro" id="IPR003385">
    <property type="entry name" value="Glyco_hydro_77"/>
</dbReference>
<evidence type="ECO:0000313" key="13">
    <source>
        <dbReference type="EMBL" id="MBB2901837.1"/>
    </source>
</evidence>
<organism evidence="13 14">
    <name type="scientific">Kineococcus radiotolerans</name>
    <dbReference type="NCBI Taxonomy" id="131568"/>
    <lineage>
        <taxon>Bacteria</taxon>
        <taxon>Bacillati</taxon>
        <taxon>Actinomycetota</taxon>
        <taxon>Actinomycetes</taxon>
        <taxon>Kineosporiales</taxon>
        <taxon>Kineosporiaceae</taxon>
        <taxon>Kineococcus</taxon>
    </lineage>
</organism>
<evidence type="ECO:0000256" key="7">
    <source>
        <dbReference type="ARBA" id="ARBA00023277"/>
    </source>
</evidence>
<reference evidence="13 14" key="1">
    <citation type="submission" date="2020-08" db="EMBL/GenBank/DDBJ databases">
        <title>The Agave Microbiome: Exploring the role of microbial communities in plant adaptations to desert environments.</title>
        <authorList>
            <person name="Partida-Martinez L.P."/>
        </authorList>
    </citation>
    <scope>NUCLEOTIDE SEQUENCE [LARGE SCALE GENOMIC DNA]</scope>
    <source>
        <strain evidence="13 14">AS2.23</strain>
    </source>
</reference>
<evidence type="ECO:0000256" key="1">
    <source>
        <dbReference type="ARBA" id="ARBA00000439"/>
    </source>
</evidence>
<dbReference type="InterPro" id="IPR048458">
    <property type="entry name" value="MalQ_N"/>
</dbReference>
<dbReference type="EC" id="2.4.1.25" evidence="3 10"/>
<dbReference type="InterPro" id="IPR017853">
    <property type="entry name" value="GH"/>
</dbReference>
<dbReference type="Pfam" id="PF21226">
    <property type="entry name" value="MalQ_N"/>
    <property type="match status" value="1"/>
</dbReference>
<dbReference type="Gene3D" id="3.20.20.80">
    <property type="entry name" value="Glycosidases"/>
    <property type="match status" value="1"/>
</dbReference>
<comment type="caution">
    <text evidence="13">The sequence shown here is derived from an EMBL/GenBank/DDBJ whole genome shotgun (WGS) entry which is preliminary data.</text>
</comment>
<evidence type="ECO:0000256" key="11">
    <source>
        <dbReference type="SAM" id="MobiDB-lite"/>
    </source>
</evidence>
<evidence type="ECO:0000256" key="4">
    <source>
        <dbReference type="ARBA" id="ARBA00020295"/>
    </source>
</evidence>
<reference evidence="13 14" key="2">
    <citation type="submission" date="2020-08" db="EMBL/GenBank/DDBJ databases">
        <authorList>
            <person name="Partida-Martinez L."/>
            <person name="Huntemann M."/>
            <person name="Clum A."/>
            <person name="Wang J."/>
            <person name="Palaniappan K."/>
            <person name="Ritter S."/>
            <person name="Chen I.-M."/>
            <person name="Stamatis D."/>
            <person name="Reddy T."/>
            <person name="O'Malley R."/>
            <person name="Daum C."/>
            <person name="Shapiro N."/>
            <person name="Ivanova N."/>
            <person name="Kyrpides N."/>
            <person name="Woyke T."/>
        </authorList>
    </citation>
    <scope>NUCLEOTIDE SEQUENCE [LARGE SCALE GENOMIC DNA]</scope>
    <source>
        <strain evidence="13 14">AS2.23</strain>
    </source>
</reference>
<dbReference type="RefSeq" id="WP_183391794.1">
    <property type="nucleotide sequence ID" value="NZ_JACHVY010000002.1"/>
</dbReference>
<feature type="region of interest" description="Disordered" evidence="11">
    <location>
        <begin position="658"/>
        <end position="677"/>
    </location>
</feature>
<keyword evidence="7 10" id="KW-0119">Carbohydrate metabolism</keyword>
<dbReference type="GO" id="GO:0005975">
    <property type="term" value="P:carbohydrate metabolic process"/>
    <property type="evidence" value="ECO:0007669"/>
    <property type="project" value="InterPro"/>
</dbReference>
<dbReference type="AlphaFoldDB" id="A0A7W4TMY6"/>
<accession>A0A7W4TMY6</accession>
<evidence type="ECO:0000313" key="14">
    <source>
        <dbReference type="Proteomes" id="UP000533269"/>
    </source>
</evidence>
<dbReference type="Proteomes" id="UP000533269">
    <property type="component" value="Unassembled WGS sequence"/>
</dbReference>
<dbReference type="GO" id="GO:0004134">
    <property type="term" value="F:4-alpha-glucanotransferase activity"/>
    <property type="evidence" value="ECO:0007669"/>
    <property type="project" value="UniProtKB-EC"/>
</dbReference>
<gene>
    <name evidence="13" type="ORF">FHR75_002652</name>
</gene>
<comment type="catalytic activity">
    <reaction evidence="1 10">
        <text>Transfers a segment of a (1-&gt;4)-alpha-D-glucan to a new position in an acceptor, which may be glucose or a (1-&gt;4)-alpha-D-glucan.</text>
        <dbReference type="EC" id="2.4.1.25"/>
    </reaction>
</comment>
<evidence type="ECO:0000256" key="2">
    <source>
        <dbReference type="ARBA" id="ARBA00005684"/>
    </source>
</evidence>
<feature type="domain" description="MalQ N-terminal beta-sandwich" evidence="12">
    <location>
        <begin position="72"/>
        <end position="163"/>
    </location>
</feature>
<dbReference type="Pfam" id="PF02446">
    <property type="entry name" value="Glyco_hydro_77"/>
    <property type="match status" value="1"/>
</dbReference>
<evidence type="ECO:0000256" key="9">
    <source>
        <dbReference type="ARBA" id="ARBA00031501"/>
    </source>
</evidence>
<name>A0A7W4TMY6_KINRA</name>
<dbReference type="PANTHER" id="PTHR32438">
    <property type="entry name" value="4-ALPHA-GLUCANOTRANSFERASE DPE1, CHLOROPLASTIC/AMYLOPLASTIC"/>
    <property type="match status" value="1"/>
</dbReference>
<evidence type="ECO:0000256" key="8">
    <source>
        <dbReference type="ARBA" id="ARBA00031423"/>
    </source>
</evidence>
<dbReference type="SUPFAM" id="SSF51445">
    <property type="entry name" value="(Trans)glycosidases"/>
    <property type="match status" value="1"/>
</dbReference>
<keyword evidence="6 10" id="KW-0808">Transferase</keyword>
<sequence>MPSDAADPAVLADLAAACGVSATFTDWQGRETNVPATTTSAVLTAMGFDVGTTAAARRALREVKLAPWRRVLPPVVVAREGRVHHVPVHVPHGDPVDVVVDLEDDGGWAPLRQVDRWIDPVDVDGRLTGRATFELPDDLPLGWHVLRARTPQGETECPVVVTPDVLELPPTLRSGRSWGYQAQLYSVRSSRSWGIGDLADLAELSAVATAQGAGWILVNPLAAAQPVPPMESSPYLPTTRRFVNPVYLRVEDVREVAYLSAQDRALVERLAGGVRPAVRDAGEIDRDRAWAAKLQALEVVHAQGRTPAREAAFRRYVASEEPGLTGFATWCALAERFGLPASQWPPEAADLAAVEASGLAAELAERVDFHRWLQWQCDEQLATAQDAATAPGTGPGIVHDLAVGVHPDGADVWSLGDALAHGVSVGAPPDAFNQQGQDWSQPPWRPDRLADLAYAPFRDMVRTILRHAGGLRVDHVLGLFRLWWIPQGAPPSEGTYVRYDHEALIGILALEAQRAGAVLVGEDLGTVEPWVRDYLADRGILGSAVLWFEYDGKEPKAPEDFRELALASVTVHDLPPTAGYLAQEHVALRDRLGLLTRPVAEERAADAAEQERILGLVRDRGLLAPGADERSTVEALHRYLALSPSLMVGVSLVDAVGDRRTQNQPGTSSEYPNWRMPLTGPDGEVVLLDDLPGHARARSLARTVQEALAERD</sequence>
<evidence type="ECO:0000256" key="3">
    <source>
        <dbReference type="ARBA" id="ARBA00012560"/>
    </source>
</evidence>
<evidence type="ECO:0000256" key="6">
    <source>
        <dbReference type="ARBA" id="ARBA00022679"/>
    </source>
</evidence>
<proteinExistence type="inferred from homology"/>
<dbReference type="PANTHER" id="PTHR32438:SF5">
    <property type="entry name" value="4-ALPHA-GLUCANOTRANSFERASE DPE1, CHLOROPLASTIC_AMYLOPLASTIC"/>
    <property type="match status" value="1"/>
</dbReference>
<dbReference type="NCBIfam" id="TIGR00217">
    <property type="entry name" value="malQ"/>
    <property type="match status" value="1"/>
</dbReference>
<feature type="compositionally biased region" description="Polar residues" evidence="11">
    <location>
        <begin position="662"/>
        <end position="671"/>
    </location>
</feature>
<evidence type="ECO:0000256" key="10">
    <source>
        <dbReference type="RuleBase" id="RU361207"/>
    </source>
</evidence>
<comment type="similarity">
    <text evidence="2 10">Belongs to the disproportionating enzyme family.</text>
</comment>
<dbReference type="EMBL" id="JACHVY010000002">
    <property type="protein sequence ID" value="MBB2901837.1"/>
    <property type="molecule type" value="Genomic_DNA"/>
</dbReference>
<protein>
    <recommendedName>
        <fullName evidence="4 10">4-alpha-glucanotransferase</fullName>
        <ecNumber evidence="3 10">2.4.1.25</ecNumber>
    </recommendedName>
    <alternativeName>
        <fullName evidence="8 10">Amylomaltase</fullName>
    </alternativeName>
    <alternativeName>
        <fullName evidence="9 10">Disproportionating enzyme</fullName>
    </alternativeName>
</protein>